<evidence type="ECO:0000256" key="1">
    <source>
        <dbReference type="SAM" id="MobiDB-lite"/>
    </source>
</evidence>
<name>A0A1I7WSU0_HETBA</name>
<accession>A0A1I7WSU0</accession>
<dbReference type="Proteomes" id="UP000095283">
    <property type="component" value="Unplaced"/>
</dbReference>
<dbReference type="AlphaFoldDB" id="A0A1I7WSU0"/>
<evidence type="ECO:0000313" key="3">
    <source>
        <dbReference type="WBParaSite" id="Hba_08210"/>
    </source>
</evidence>
<keyword evidence="2" id="KW-1185">Reference proteome</keyword>
<feature type="region of interest" description="Disordered" evidence="1">
    <location>
        <begin position="1"/>
        <end position="35"/>
    </location>
</feature>
<organism evidence="2 3">
    <name type="scientific">Heterorhabditis bacteriophora</name>
    <name type="common">Entomopathogenic nematode worm</name>
    <dbReference type="NCBI Taxonomy" id="37862"/>
    <lineage>
        <taxon>Eukaryota</taxon>
        <taxon>Metazoa</taxon>
        <taxon>Ecdysozoa</taxon>
        <taxon>Nematoda</taxon>
        <taxon>Chromadorea</taxon>
        <taxon>Rhabditida</taxon>
        <taxon>Rhabditina</taxon>
        <taxon>Rhabditomorpha</taxon>
        <taxon>Strongyloidea</taxon>
        <taxon>Heterorhabditidae</taxon>
        <taxon>Heterorhabditis</taxon>
    </lineage>
</organism>
<feature type="compositionally biased region" description="Basic and acidic residues" evidence="1">
    <location>
        <begin position="19"/>
        <end position="35"/>
    </location>
</feature>
<reference evidence="3" key="1">
    <citation type="submission" date="2016-11" db="UniProtKB">
        <authorList>
            <consortium name="WormBaseParasite"/>
        </authorList>
    </citation>
    <scope>IDENTIFICATION</scope>
</reference>
<dbReference type="WBParaSite" id="Hba_08210">
    <property type="protein sequence ID" value="Hba_08210"/>
    <property type="gene ID" value="Hba_08210"/>
</dbReference>
<evidence type="ECO:0000313" key="2">
    <source>
        <dbReference type="Proteomes" id="UP000095283"/>
    </source>
</evidence>
<proteinExistence type="predicted"/>
<protein>
    <submittedName>
        <fullName evidence="3">Uncharacterized protein</fullName>
    </submittedName>
</protein>
<sequence>MLEDNKLETASLTPESESAEEKMVINEDKYEKVNQ</sequence>